<dbReference type="Proteomes" id="UP001497516">
    <property type="component" value="Chromosome 3"/>
</dbReference>
<dbReference type="PANTHER" id="PTHR33265">
    <property type="entry name" value="AVR9/CF-9 RAPIDLY ELICITED PROTEIN-RELATED"/>
    <property type="match status" value="1"/>
</dbReference>
<evidence type="ECO:0000313" key="1">
    <source>
        <dbReference type="EMBL" id="CAL1378253.1"/>
    </source>
</evidence>
<name>A0AAV2DXH8_9ROSI</name>
<protein>
    <recommendedName>
        <fullName evidence="3">Avr9/Cf-9 rapidly elicited protein 146</fullName>
    </recommendedName>
</protein>
<dbReference type="PANTHER" id="PTHR33265:SF8">
    <property type="entry name" value="AVR9_CF-9 RAPIDLY ELICITED PROTEIN 146"/>
    <property type="match status" value="1"/>
</dbReference>
<dbReference type="EMBL" id="OZ034816">
    <property type="protein sequence ID" value="CAL1378253.1"/>
    <property type="molecule type" value="Genomic_DNA"/>
</dbReference>
<organism evidence="1 2">
    <name type="scientific">Linum trigynum</name>
    <dbReference type="NCBI Taxonomy" id="586398"/>
    <lineage>
        <taxon>Eukaryota</taxon>
        <taxon>Viridiplantae</taxon>
        <taxon>Streptophyta</taxon>
        <taxon>Embryophyta</taxon>
        <taxon>Tracheophyta</taxon>
        <taxon>Spermatophyta</taxon>
        <taxon>Magnoliopsida</taxon>
        <taxon>eudicotyledons</taxon>
        <taxon>Gunneridae</taxon>
        <taxon>Pentapetalae</taxon>
        <taxon>rosids</taxon>
        <taxon>fabids</taxon>
        <taxon>Malpighiales</taxon>
        <taxon>Linaceae</taxon>
        <taxon>Linum</taxon>
    </lineage>
</organism>
<keyword evidence="2" id="KW-1185">Reference proteome</keyword>
<evidence type="ECO:0000313" key="2">
    <source>
        <dbReference type="Proteomes" id="UP001497516"/>
    </source>
</evidence>
<proteinExistence type="predicted"/>
<evidence type="ECO:0008006" key="3">
    <source>
        <dbReference type="Google" id="ProtNLM"/>
    </source>
</evidence>
<dbReference type="AlphaFoldDB" id="A0AAV2DXH8"/>
<reference evidence="1 2" key="1">
    <citation type="submission" date="2024-04" db="EMBL/GenBank/DDBJ databases">
        <authorList>
            <person name="Fracassetti M."/>
        </authorList>
    </citation>
    <scope>NUCLEOTIDE SEQUENCE [LARGE SCALE GENOMIC DNA]</scope>
</reference>
<sequence length="235" mass="26004">MEQNLPLVAKKAWGIVRVIFFMLRRGLISKRKLLLDLNMMMKRGNKIASKAIGNLMFHHHHHSAAASSSAPNSPPPMPATEYEFSCSNTPTHHLPTFHLPATLAKLHLPALLATKRGGRTNRHSAAGGGNGFLSCAFHAPPTREDDEKEQEDTVNAVRMALEIINGSNNSNVYAPSPMLPGFGKSPMRVRQLRITDSPFPLREEDAGDNGVVDKKADEFIANFYRELQKQRGMDS</sequence>
<accession>A0AAV2DXH8</accession>
<dbReference type="Pfam" id="PF05553">
    <property type="entry name" value="DUF761"/>
    <property type="match status" value="1"/>
</dbReference>
<dbReference type="InterPro" id="IPR008480">
    <property type="entry name" value="DUF761_pln"/>
</dbReference>
<gene>
    <name evidence="1" type="ORF">LTRI10_LOCUS19849</name>
</gene>